<reference evidence="1" key="1">
    <citation type="submission" date="2012-11" db="EMBL/GenBank/DDBJ databases">
        <title>Comparative genomics of magnetotactic Deltaproteobacteria.</title>
        <authorList>
            <person name="Lefevre C.T."/>
        </authorList>
    </citation>
    <scope>NUCLEOTIDE SEQUENCE</scope>
    <source>
        <strain evidence="1">ML-1</strain>
    </source>
</reference>
<sequence>LREDLDFLESERESQREVHDQWAARLRANLAAIEKNSRNVEFMKGEISALRQHVLSIRNMLPDRCTDVTYLEGKITQIEEDFTSFFDRLKAVGKDIDLSYYRKKQTLRRTHAPY</sequence>
<proteinExistence type="predicted"/>
<name>M1RMI3_UNCXX</name>
<evidence type="ECO:0000313" key="1">
    <source>
        <dbReference type="EMBL" id="AGG16190.1"/>
    </source>
</evidence>
<accession>M1RMI3</accession>
<dbReference type="AlphaFoldDB" id="M1RMI3"/>
<protein>
    <submittedName>
        <fullName evidence="1">Magnetosome protein Mad24</fullName>
    </submittedName>
</protein>
<dbReference type="EMBL" id="KC196857">
    <property type="protein sequence ID" value="AGG16190.1"/>
    <property type="molecule type" value="Genomic_DNA"/>
</dbReference>
<organism evidence="1">
    <name type="scientific">bacterium ML-1</name>
    <dbReference type="NCBI Taxonomy" id="1297055"/>
    <lineage>
        <taxon>Bacteria</taxon>
    </lineage>
</organism>
<feature type="non-terminal residue" evidence="1">
    <location>
        <position position="1"/>
    </location>
</feature>